<sequence>MCTNIASVCENLKIELTTFLSTRLRFWKSETTQRNATV</sequence>
<organism evidence="1">
    <name type="scientific">Arundo donax</name>
    <name type="common">Giant reed</name>
    <name type="synonym">Donax arundinaceus</name>
    <dbReference type="NCBI Taxonomy" id="35708"/>
    <lineage>
        <taxon>Eukaryota</taxon>
        <taxon>Viridiplantae</taxon>
        <taxon>Streptophyta</taxon>
        <taxon>Embryophyta</taxon>
        <taxon>Tracheophyta</taxon>
        <taxon>Spermatophyta</taxon>
        <taxon>Magnoliopsida</taxon>
        <taxon>Liliopsida</taxon>
        <taxon>Poales</taxon>
        <taxon>Poaceae</taxon>
        <taxon>PACMAD clade</taxon>
        <taxon>Arundinoideae</taxon>
        <taxon>Arundineae</taxon>
        <taxon>Arundo</taxon>
    </lineage>
</organism>
<reference evidence="1" key="1">
    <citation type="submission" date="2014-09" db="EMBL/GenBank/DDBJ databases">
        <authorList>
            <person name="Magalhaes I.L.F."/>
            <person name="Oliveira U."/>
            <person name="Santos F.R."/>
            <person name="Vidigal T.H.D.A."/>
            <person name="Brescovit A.D."/>
            <person name="Santos A.J."/>
        </authorList>
    </citation>
    <scope>NUCLEOTIDE SEQUENCE</scope>
    <source>
        <tissue evidence="1">Shoot tissue taken approximately 20 cm above the soil surface</tissue>
    </source>
</reference>
<name>A0A0A9AD75_ARUDO</name>
<reference evidence="1" key="2">
    <citation type="journal article" date="2015" name="Data Brief">
        <title>Shoot transcriptome of the giant reed, Arundo donax.</title>
        <authorList>
            <person name="Barrero R.A."/>
            <person name="Guerrero F.D."/>
            <person name="Moolhuijzen P."/>
            <person name="Goolsby J.A."/>
            <person name="Tidwell J."/>
            <person name="Bellgard S.E."/>
            <person name="Bellgard M.I."/>
        </authorList>
    </citation>
    <scope>NUCLEOTIDE SEQUENCE</scope>
    <source>
        <tissue evidence="1">Shoot tissue taken approximately 20 cm above the soil surface</tissue>
    </source>
</reference>
<evidence type="ECO:0000313" key="1">
    <source>
        <dbReference type="EMBL" id="JAD45032.1"/>
    </source>
</evidence>
<accession>A0A0A9AD75</accession>
<proteinExistence type="predicted"/>
<dbReference type="EMBL" id="GBRH01252863">
    <property type="protein sequence ID" value="JAD45032.1"/>
    <property type="molecule type" value="Transcribed_RNA"/>
</dbReference>
<protein>
    <submittedName>
        <fullName evidence="1">Uncharacterized protein</fullName>
    </submittedName>
</protein>
<dbReference type="AlphaFoldDB" id="A0A0A9AD75"/>